<dbReference type="GO" id="GO:0005524">
    <property type="term" value="F:ATP binding"/>
    <property type="evidence" value="ECO:0007669"/>
    <property type="project" value="InterPro"/>
</dbReference>
<feature type="domain" description="AAA+ ATPase" evidence="2">
    <location>
        <begin position="2488"/>
        <end position="2625"/>
    </location>
</feature>
<evidence type="ECO:0000256" key="1">
    <source>
        <dbReference type="SAM" id="MobiDB-lite"/>
    </source>
</evidence>
<dbReference type="Gene3D" id="3.40.50.300">
    <property type="entry name" value="P-loop containing nucleotide triphosphate hydrolases"/>
    <property type="match status" value="2"/>
</dbReference>
<dbReference type="PANTHER" id="PTHR22605">
    <property type="entry name" value="RZ-TYPE DOMAIN-CONTAINING PROTEIN"/>
    <property type="match status" value="1"/>
</dbReference>
<feature type="region of interest" description="Disordered" evidence="1">
    <location>
        <begin position="1"/>
        <end position="49"/>
    </location>
</feature>
<comment type="caution">
    <text evidence="3">The sequence shown here is derived from an EMBL/GenBank/DDBJ whole genome shotgun (WGS) entry which is preliminary data.</text>
</comment>
<feature type="domain" description="AAA+ ATPase" evidence="2">
    <location>
        <begin position="2162"/>
        <end position="2300"/>
    </location>
</feature>
<gene>
    <name evidence="3" type="primary">RNF213</name>
    <name evidence="3" type="ORF">AWC38_SpisGene17330</name>
</gene>
<keyword evidence="4" id="KW-1185">Reference proteome</keyword>
<feature type="compositionally biased region" description="Basic and acidic residues" evidence="1">
    <location>
        <begin position="3560"/>
        <end position="3576"/>
    </location>
</feature>
<evidence type="ECO:0000313" key="4">
    <source>
        <dbReference type="Proteomes" id="UP000225706"/>
    </source>
</evidence>
<dbReference type="OrthoDB" id="5988181at2759"/>
<feature type="compositionally biased region" description="Basic and acidic residues" evidence="1">
    <location>
        <begin position="1"/>
        <end position="13"/>
    </location>
</feature>
<dbReference type="EMBL" id="LSMT01000418">
    <property type="protein sequence ID" value="PFX18306.1"/>
    <property type="molecule type" value="Genomic_DNA"/>
</dbReference>
<feature type="compositionally biased region" description="Polar residues" evidence="1">
    <location>
        <begin position="14"/>
        <end position="32"/>
    </location>
</feature>
<organism evidence="3 4">
    <name type="scientific">Stylophora pistillata</name>
    <name type="common">Smooth cauliflower coral</name>
    <dbReference type="NCBI Taxonomy" id="50429"/>
    <lineage>
        <taxon>Eukaryota</taxon>
        <taxon>Metazoa</taxon>
        <taxon>Cnidaria</taxon>
        <taxon>Anthozoa</taxon>
        <taxon>Hexacorallia</taxon>
        <taxon>Scleractinia</taxon>
        <taxon>Astrocoeniina</taxon>
        <taxon>Pocilloporidae</taxon>
        <taxon>Stylophora</taxon>
    </lineage>
</organism>
<evidence type="ECO:0000259" key="2">
    <source>
        <dbReference type="SMART" id="SM00382"/>
    </source>
</evidence>
<feature type="compositionally biased region" description="Basic and acidic residues" evidence="1">
    <location>
        <begin position="1404"/>
        <end position="1417"/>
    </location>
</feature>
<feature type="compositionally biased region" description="Basic and acidic residues" evidence="1">
    <location>
        <begin position="35"/>
        <end position="49"/>
    </location>
</feature>
<dbReference type="InterPro" id="IPR003593">
    <property type="entry name" value="AAA+_ATPase"/>
</dbReference>
<feature type="compositionally biased region" description="Polar residues" evidence="1">
    <location>
        <begin position="3550"/>
        <end position="3559"/>
    </location>
</feature>
<sequence>MSQENNYDRDDQRAGNSNSEGSPSTEKMQSSEQTDDSKVTKRHEKLQEETKKTFAEILHALPGGKAEENASHTQLDHHVATSNTHSMEEYHAHQDQVPRRVVDMASQEYFQESYALQAPEEQQLRESDANANQNAHYQEEIFSTLYKTLVRPILEYASPVWCPYLVKNIVLLEKVQRRASRLALGQRRDDFDPLADTWRWWRNKAAEIPSWASTVKKIALAQPSSAAAEKVFSLPHVPGGNHPMDYGHANVPIGGGSGGSHFTEGHTHEVVIYEGSEEPQARFHVPGGNHPMDYGRTNVLIGGGSGGSHFTEGDIREVVIYEGSEDPQARSSSQHSIVFEVYTSVDAESVAVITADDHKMHLDQASPASGCKRHWINRAFCFGEQSFRYRYMAAFKRSMLTRVFNWLARKEENSCEVVTEESFRKSVAGSHRYEIFRFPSNVHAENRTFEGYLFFVEMLYRNGKDGVDFLSILEECRNLPVVFSRISSSDYSKLFKWIERVTNTSTKWYEAAYICSIIGQLVEKLKDQFGIFDRIQGKIADKLLVLLFNSHYQYIPPYNVEMIKSIAKLLVHASSRKGWLSFLSYFANLFEVDLLLRNAMNLPPASYSEEDFNQLIGLLVLNLPKNNCTKICEYVIEHCDFIYCLWHFYLQLSSNLPEVANTFCEKFSRRFCKLISPQITREKTDLLQRNYWKMTPAEMRGRLADRFVEALTVQIKEDRLDSEKVAMLKSYATDKNICSSNGFRHLVRSLAQKRNGDVFSALMVILNSKEFYETWRTWKKDEKRDICNSLLKSMFQFQGLYSKPRPQEKILRILEIERKICETYSLQEDQEMQAVLEECSINFLQEVNVKSIIDVFDDIEKSSQIMQSCYSSLLRNATKRSGTSTDGSLVKTLLNLLDVNAERSLQQDLAFVGELRNYGKIKTALTALHDFETAILTHKSRVGFLLELKEADVTTLAQFCTFFDSSGRNPQQEVDETPWRERIHAVWEKARNFQVKFWKMKKSIQFVLKVVDGIAEVSDAPELSQEINTRKEFSQKSLKEVLDSSYWGPLSTLVESAEVLNKLHCSKFFFSIARASLTDENGEFRVNSDSIPASQVMELLSNKGIERLQKACNPLFSKNSDLEIGDVHILLNEIKSSDALLEELSFISKYFRRPVVPAMQKMLISYLKYPVVQKKTKRLGEILKVFGYDETCFPPPVKQSLEEFCVPLHMKQITLKDLCNSMENETVMEVDDNMDKDLTDIALVLGESRELISFIEETVSEDMVVLIDVVEEYSDHFVSESTVSHLIDVHRFLRSIVKDKPPDPMAFLCRLKTCHDSLQGKQGMAAKIDECSRNVHSLRAFYTNVANRGEMTKEIIRNALRGGSYQLRRNDDSTWEVLLAYKKEIKYPRDLEPNLEGGNQDQEVGSKQDPKSDQDTTYRLSDLQDLRSRALLLVNIDSKHQNAETRLKFYAECSAAELKEFVGQVDRVMEILSLADELHVSGHPDYKDFWVKLDSSLKIEDEARNLTHKLEEWSELLRDMYNKYFFLNFFHPDQLWVLHDFFARARELDDNQMSGRRKVHDLLRFIQPSLSSEALDKISSHYSNTTKRGIEGDLQALGQAFDYFFLQVTTHETPEVPKQCLHGVVKPGELFVSVLEQRSTQTVHVVVSLFEWMKGAYPQPSEVIFCHPDTSWEEILRLLRRSFGSYKHTQRTTLHCLANVESLPNDMQFKLVTAIKHFQSLSNSKYLLSLVCRGGSHHHIVDQFAAGIHNVTGMTHVKLREKFKETLPQVFVVTSELPGLGKTEYIFADASRWEKGVVTVPISGPLSRRNLINQLASLRIKERDCIHLDIGEVDDPIALDTFLFELIVVGMVSSGTVIYHLPTKHVYIEIANTLTDWLRDSLPVTKCFKPIYIKFDEYKRYLVSQESSSPIQVVCNYLHVHDIGVLESNELTFSGPNKVKPLTPERCRLLLRKHFPSAGEISYNNVETFLRVFADQLLKFSASPFLKPSNLKAAFGGSHDVRTRFFRALLRVSRDFAARSVFNCKSVQAEAISDKQASDMLRQTQLSPFKTAEKMVSRVEGMIRWADNNHLLLLFQTQQELTISAFYRQLELVPPSVTSLCEIQGMKLVDYHCLSQRKLQEKLEHFAKESVTTLSHDDPSSKYALTPDNVLKMILILLRIRANIPVILMGETGCGKTSLVRYLAKTCDVPFRVFNLHAGITEDQIIHFIQEVTKDALSAEMRKRSFWVFLDEINTCDHLGKINEMICHRTIRGKPLPSNLVFLSACNPYRLRHGTILTSGLSEKVSTDEYSRLVYRVNPLPETMIDYVWDYGSISPEDEKAYIARMVEGVYNNRHRELLIDVLFAAQTYVRKVEKTPFCVSLRDVHRCIVLMRWFHEIQLQRRQLSSNSIPSQAVRSVKISLKIRSIVLALAHSYQSRFQTGRERDSFCKEMSRLIKKRKAHFPDEGFQAIVREEQEDYLSRMELPDGTAKNAALRENVFVILVCILNRIPVFVVGKPGCSKSLSMQVIRSNLRGKDSKDPFLKQLPQLYIVSHQGSESSTSEGILKVFEKARRYKVEGSNDILPVVLLDEIGLAEVSPFNPLKVLHSLLEPSEEKPPDVAVVGISNWCLDPAKMNRAVHLSRPEPDIDDLFQTGQSIREAQAQKRDTTFMPSVQTAITSDPYPEDYQLRCLATAYQEYQKDQRHENFHGLRDYYSLVKSLSSDHDGNLGHQYEENQTTKTQRALQRNFGGLPADSYRIQHLFLKHFQSKKVMEEIQCFPVTELICDNLHDRFARHMMIITNGDSAIGILDQTLGKLKREKVTIFGSRFVEDQSEEYNYNILSRIILCMERNCVLILRDLESIYGSLYDMLNQNYTVVGQKKNCRIALGPFSNSMCQVHDEFRCIVLVDEQRIDYTDPPFLNRFEKQLLRFSDVLNEDQMEVISCLENWAKEISTVPELESQFNESDMFMGFNKDTLPSLVLHMSKNREMTRHNLVEKCKEKLMWIATPDGVLRSLKSELSRKKMEEVDFLFKNYFEKPIHSGLRCYLNHVLGDLQTRLEKEDERSRGVKLLVMTHSNIHTNILQSLTCLGTCQAEKLSSYKSEKQLAKQLQKFWASDCNILVLQCKPDLDAPHMLVAKHLIENQRNTYLSSKDAKTDSPTKHVCLVVHVQRLSKARETDCPQWQFSFQSGWEQVAIDTLEEPMQPITELLEAQVTDLLCTQSFPFEEIANDQLWWCFTRIKYSSMYEPKLHVVRELVNWLKSSSVIMECFKKIVLRLLEKDESSSGHDLLATSSWLVKVASDRLALINSSTLVEAIKHHFIYLVQKPLAKIVYFLEKESAWPKDVLLSDEAIGDYLYVWTELLLNEEILRIEDIPESQGAESYLVPGYRHKLEFPFSSVFIRRVDKMKSLFLEDLQRVQLDEANINDNNELKYDVFDAQLQRFEPEIQRSVKQLFNNEYLQRISHCYVDDFLDLKTASFAGILSRANRINLSKQVVAEHIRIPSERNFARLITHLHCVFWMKESLLMSAFQLSVKCRDVVPVEIELLSPQFVKLFDKMMFKTPEETYPISVSSSLPQSESKENPGREFQSEDHAEDKSPKFFEILVETFCRALFPTDTVVKTSQGLRKWQRSVSLILSMVSRMQQAVPAFHFLRVCYDFVSLMIPEDSEESYYSLYMIGESGHGHASEGYLESQDCFNLINNQIDQLEKNQKNLDNLKGFRAIFYTRCIESNLDTPVRKCILGRISSSKDTTLIKVAAPVINKIFKDEDRICREERGASVFEEVLIDPLVLDDHPGLQDVHSALSSLTTETELDCPFVVLCCDLISEIGFPSIDLASTSGSESKCIGTLRRSTEILTKPSKEEEKNVLLVVCATAYLRSFLGSFARLTVKNPTVLKSDSQFTMLVREVQSVLSSNENQFAAVRTSQLRLFFLRELRKEMSLHAVKKIIREGKNLPAVQALKCHTDDQIFVCKLSFDPLSSITQNSLAKKALACLTQDENPNQEPMHRVLSSLHTSANQKIELAATLTRWIYLERSVRNLGESEEKAMECVNNGISGLPRPYVELLQRVTGKKDFQAQELCISPTSSSADVHRAALILHLCMVLVSNYIGTKSEFVAFISYLVNPRRVKETFILGAANNPHSPFGISQCYSSFQAKKSLHLCPCGTFFALNEVTERSEDSIGCPECKQSDHSKVEQDPDRRKSKICSATMGYTFLPPTEDVSSCVRDLNPTDFRILHLLLHAALYGGLALGLWNAESLLGSTAVDNGEGGCVVKEFYQHIIKDLAVLSELFNCKEEEVIQLLHRVIEKVTPNVSDANHCLTEGKRRLWEKEFSETIRPLVSEFGMKRRITNPHDPDSLSRLEKQIEECDKPQFKDKTERRSHVPRLFRVTSTKSFDSLRSYYMHAEENLRESHPLVGLFLDFHGSLELVTHLNNLLKWTRMVDTQLSRRKSRIEASKTLIEELMGDDMEREVLENAFKSFQTSWEKIRPSVIKAGDADMPHITRMSPISLSLVEKKGDGKYLCSALKILQGIQNDFVVNVLSIAASGKCGALTFLERGEGIASVQMVHLQDAQKKQIIHYQWSNEILTHSQHNTEYGQGKEIVYDIGRIEKELAVRFLLGKCYLSTEDGLREFMFAKELFHACKGILDELEQIVPQQPLTEQVQGGLRTLKSRSLKGVQNLLGHMEIVLCLLKKHQFGNPSEPLVEFTDRWLAESRPFPKSLLPEPHKDVLLTHVVSLYEFLEDLLADSATEGIHDMYRKEFLSDIRDQMKGIAGNCIVGPDNIPLTSVITALKRFIFRYLSSEEMRPDPGLPLLEHMLEQSLWPMEIMTERKGLSAEQWKDAIKSVVPEVLTLGQIHAVLNLYQNQLEISEERKQPARNQTARRPTMSRSKRTRAGMGVSFS</sequence>
<dbReference type="Pfam" id="PF07728">
    <property type="entry name" value="AAA_5"/>
    <property type="match status" value="1"/>
</dbReference>
<evidence type="ECO:0000313" key="3">
    <source>
        <dbReference type="EMBL" id="PFX18306.1"/>
    </source>
</evidence>
<dbReference type="InterPro" id="IPR011704">
    <property type="entry name" value="ATPase_dyneun-rel_AAA"/>
</dbReference>
<dbReference type="SUPFAM" id="SSF52540">
    <property type="entry name" value="P-loop containing nucleoside triphosphate hydrolases"/>
    <property type="match status" value="2"/>
</dbReference>
<feature type="region of interest" description="Disordered" evidence="1">
    <location>
        <begin position="1390"/>
        <end position="1417"/>
    </location>
</feature>
<feature type="region of interest" description="Disordered" evidence="1">
    <location>
        <begin position="4852"/>
        <end position="4883"/>
    </location>
</feature>
<dbReference type="InterPro" id="IPR031248">
    <property type="entry name" value="RNF213"/>
</dbReference>
<dbReference type="CDD" id="cd00009">
    <property type="entry name" value="AAA"/>
    <property type="match status" value="1"/>
</dbReference>
<proteinExistence type="predicted"/>
<feature type="region of interest" description="Disordered" evidence="1">
    <location>
        <begin position="3550"/>
        <end position="3576"/>
    </location>
</feature>
<dbReference type="InterPro" id="IPR027417">
    <property type="entry name" value="P-loop_NTPase"/>
</dbReference>
<name>A0A2B4RMA6_STYPI</name>
<protein>
    <submittedName>
        <fullName evidence="3">E3 ubiquitin-protein ligase RNF213</fullName>
    </submittedName>
</protein>
<dbReference type="FunFam" id="3.40.50.300:FF:003494">
    <property type="entry name" value="Predicted protein"/>
    <property type="match status" value="1"/>
</dbReference>
<dbReference type="SMART" id="SM00382">
    <property type="entry name" value="AAA"/>
    <property type="match status" value="2"/>
</dbReference>
<dbReference type="GO" id="GO:0016887">
    <property type="term" value="F:ATP hydrolysis activity"/>
    <property type="evidence" value="ECO:0007669"/>
    <property type="project" value="InterPro"/>
</dbReference>
<dbReference type="GO" id="GO:0004842">
    <property type="term" value="F:ubiquitin-protein transferase activity"/>
    <property type="evidence" value="ECO:0007669"/>
    <property type="project" value="InterPro"/>
</dbReference>
<reference evidence="4" key="1">
    <citation type="journal article" date="2017" name="bioRxiv">
        <title>Comparative analysis of the genomes of Stylophora pistillata and Acropora digitifera provides evidence for extensive differences between species of corals.</title>
        <authorList>
            <person name="Voolstra C.R."/>
            <person name="Li Y."/>
            <person name="Liew Y.J."/>
            <person name="Baumgarten S."/>
            <person name="Zoccola D."/>
            <person name="Flot J.-F."/>
            <person name="Tambutte S."/>
            <person name="Allemand D."/>
            <person name="Aranda M."/>
        </authorList>
    </citation>
    <scope>NUCLEOTIDE SEQUENCE [LARGE SCALE GENOMIC DNA]</scope>
</reference>
<dbReference type="Proteomes" id="UP000225706">
    <property type="component" value="Unassembled WGS sequence"/>
</dbReference>
<accession>A0A2B4RMA6</accession>
<dbReference type="PANTHER" id="PTHR22605:SF1">
    <property type="entry name" value="RZ-TYPE DOMAIN-CONTAINING PROTEIN"/>
    <property type="match status" value="1"/>
</dbReference>